<gene>
    <name evidence="3" type="ORF">BJ993_004727</name>
</gene>
<comment type="caution">
    <text evidence="3">The sequence shown here is derived from an EMBL/GenBank/DDBJ whole genome shotgun (WGS) entry which is preliminary data.</text>
</comment>
<evidence type="ECO:0000259" key="2">
    <source>
        <dbReference type="Pfam" id="PF06054"/>
    </source>
</evidence>
<reference evidence="3 4" key="1">
    <citation type="submission" date="2020-07" db="EMBL/GenBank/DDBJ databases">
        <title>Sequencing the genomes of 1000 actinobacteria strains.</title>
        <authorList>
            <person name="Klenk H.-P."/>
        </authorList>
    </citation>
    <scope>NUCLEOTIDE SEQUENCE [LARGE SCALE GENOMIC DNA]</scope>
    <source>
        <strain evidence="3 4">DSM 15131</strain>
    </source>
</reference>
<name>A0A7Y9ZLH0_9ACTN</name>
<dbReference type="EMBL" id="JACBZM010000001">
    <property type="protein sequence ID" value="NYI47647.1"/>
    <property type="molecule type" value="Genomic_DNA"/>
</dbReference>
<feature type="region of interest" description="Disordered" evidence="1">
    <location>
        <begin position="224"/>
        <end position="264"/>
    </location>
</feature>
<evidence type="ECO:0000313" key="4">
    <source>
        <dbReference type="Proteomes" id="UP000562045"/>
    </source>
</evidence>
<dbReference type="Pfam" id="PF06054">
    <property type="entry name" value="CoiA_nuc"/>
    <property type="match status" value="1"/>
</dbReference>
<sequence>MPLTAQLASGVRVVAPDLSVREMSALRETELAMPCCGSAASVVIPQDLLLRQKHFRHHRIRTEPANDWCDEFDNRSPAHIKLQELVYRLALEAGWGAEIEAWGPHRRWVADVLLTPPWADDSSNVKGRVAAEIQLSPQAPEEYLRRSRRYLDDGVRPVWLVGPGATPHLETEFTRGGLFAEVHEDLDGYLVAPLRSANNLSWRPLGHLLKLLDGTSRLRLNHRRAYNQPPALPSRRTTSTTSAPVARSAPLRNRPARRSAPVKVKPVWGQDDSRLSTGATAPSCKVPRQHAPGWFQVRLGNSWCEICEATYRTWQPVPCGETGHPCTHGQAGGGASPSGWTVTLGLRSEVSRLRTTSTQVMATPTEAGGWACPNGHPLEIGDIERWHTFGVRLDSGTQLELF</sequence>
<evidence type="ECO:0000313" key="3">
    <source>
        <dbReference type="EMBL" id="NYI47647.1"/>
    </source>
</evidence>
<dbReference type="Proteomes" id="UP000562045">
    <property type="component" value="Unassembled WGS sequence"/>
</dbReference>
<organism evidence="3 4">
    <name type="scientific">Nocardioides aromaticivorans</name>
    <dbReference type="NCBI Taxonomy" id="200618"/>
    <lineage>
        <taxon>Bacteria</taxon>
        <taxon>Bacillati</taxon>
        <taxon>Actinomycetota</taxon>
        <taxon>Actinomycetes</taxon>
        <taxon>Propionibacteriales</taxon>
        <taxon>Nocardioidaceae</taxon>
        <taxon>Nocardioides</taxon>
    </lineage>
</organism>
<dbReference type="AlphaFoldDB" id="A0A7Y9ZLH0"/>
<evidence type="ECO:0000256" key="1">
    <source>
        <dbReference type="SAM" id="MobiDB-lite"/>
    </source>
</evidence>
<dbReference type="InterPro" id="IPR010330">
    <property type="entry name" value="CoiA_nuc"/>
</dbReference>
<feature type="domain" description="Competence protein CoiA nuclease-like" evidence="2">
    <location>
        <begin position="76"/>
        <end position="163"/>
    </location>
</feature>
<protein>
    <recommendedName>
        <fullName evidence="2">Competence protein CoiA nuclease-like domain-containing protein</fullName>
    </recommendedName>
</protein>
<accession>A0A7Y9ZLH0</accession>
<proteinExistence type="predicted"/>
<feature type="compositionally biased region" description="Low complexity" evidence="1">
    <location>
        <begin position="233"/>
        <end position="250"/>
    </location>
</feature>